<dbReference type="RefSeq" id="WP_057759625.1">
    <property type="nucleotide sequence ID" value="NZ_LMBX01000001.1"/>
</dbReference>
<sequence length="667" mass="71991">MKGLQLIKRDLMAMWKHPHGRIALIFLIIVPLIYAGFFLAGYWNPYGKLDNLPVAVVNQDKGSMMDGERIEAGKEFVKELKGNQELDFHFISEEKADKGLKNGDYYMVLTIPKDFSKNISTLMDDQPIPAKLISKTNPGENFVASQISSTAVEKINEKISKSITKTYADGVFTKFSELATGLENAGNGSNEVYQGINDANHAMAKLGDGYSELNQGMNQLTAGSNKLLHGKEALSSGAANLEKGSLSLSQGMGKLSAGLDTIKTGGEQVTIGIKQWSSGNEKLLQEQTKANESVKLLQDQMNAYSKSHPEAGEEPEFQKLQETANGLAKATEQLQAGQTQLAQGAQKAAAGQESIESGLGEFSDKLDEAAAGAKDLAAGTVTFNEGFEAWDNGYTSLNNAINKAASGTKPLKEGTEKINDGLEQLSDGAHTLSSKLKDAADKTSGISNSDSLTDMFSEPVVLEQISLSNVPNYGSGIAPYFLSLAFYVGGIMASNILPLGRRKERIVNGTHHLINKLGLVYTIGIIQAIIVDSIVLSVFNLEVASIPLFVFSSIVVSLTFMTFILMLVTVFGIVGKFLAVTFLVFQLATCGGTFPMELGTPLLSKIGQWMPMAHSLKSLQEVISLGNWHELQTQLLFLVLYLVAAGIIAWVASHMQHRETPVQHVPS</sequence>
<evidence type="ECO:0000256" key="3">
    <source>
        <dbReference type="ARBA" id="ARBA00022989"/>
    </source>
</evidence>
<keyword evidence="3 5" id="KW-1133">Transmembrane helix</keyword>
<evidence type="ECO:0000259" key="6">
    <source>
        <dbReference type="Pfam" id="PF12698"/>
    </source>
</evidence>
<dbReference type="Pfam" id="PF12698">
    <property type="entry name" value="ABC2_membrane_3"/>
    <property type="match status" value="1"/>
</dbReference>
<dbReference type="OrthoDB" id="9811483at2"/>
<feature type="transmembrane region" description="Helical" evidence="5">
    <location>
        <begin position="518"/>
        <end position="539"/>
    </location>
</feature>
<feature type="transmembrane region" description="Helical" evidence="5">
    <location>
        <begin position="477"/>
        <end position="497"/>
    </location>
</feature>
<dbReference type="InterPro" id="IPR017501">
    <property type="entry name" value="Phage_infect_YhgE_C"/>
</dbReference>
<dbReference type="InterPro" id="IPR013525">
    <property type="entry name" value="ABC2_TM"/>
</dbReference>
<dbReference type="GO" id="GO:0016020">
    <property type="term" value="C:membrane"/>
    <property type="evidence" value="ECO:0007669"/>
    <property type="project" value="UniProtKB-SubCell"/>
</dbReference>
<evidence type="ECO:0000313" key="8">
    <source>
        <dbReference type="Proteomes" id="UP000293846"/>
    </source>
</evidence>
<evidence type="ECO:0000313" key="7">
    <source>
        <dbReference type="EMBL" id="TCJ01819.1"/>
    </source>
</evidence>
<accession>A0A4R1AU71</accession>
<feature type="transmembrane region" description="Helical" evidence="5">
    <location>
        <begin position="635"/>
        <end position="653"/>
    </location>
</feature>
<evidence type="ECO:0000256" key="4">
    <source>
        <dbReference type="ARBA" id="ARBA00023136"/>
    </source>
</evidence>
<comment type="subcellular location">
    <subcellularLocation>
        <location evidence="1">Membrane</location>
        <topology evidence="1">Multi-pass membrane protein</topology>
    </subcellularLocation>
</comment>
<feature type="transmembrane region" description="Helical" evidence="5">
    <location>
        <begin position="577"/>
        <end position="596"/>
    </location>
</feature>
<dbReference type="NCBIfam" id="TIGR03062">
    <property type="entry name" value="pip_yhgE_Cterm"/>
    <property type="match status" value="1"/>
</dbReference>
<dbReference type="NCBIfam" id="TIGR03061">
    <property type="entry name" value="pip_yhgE_Nterm"/>
    <property type="match status" value="1"/>
</dbReference>
<keyword evidence="4 5" id="KW-0472">Membrane</keyword>
<dbReference type="AlphaFoldDB" id="A0A4R1AU71"/>
<dbReference type="Gene3D" id="1.10.287.950">
    <property type="entry name" value="Methyl-accepting chemotaxis protein"/>
    <property type="match status" value="1"/>
</dbReference>
<dbReference type="Gene3D" id="3.40.1710.10">
    <property type="entry name" value="abc type-2 transporter like domain"/>
    <property type="match status" value="1"/>
</dbReference>
<keyword evidence="2 5" id="KW-0812">Transmembrane</keyword>
<reference evidence="7 8" key="1">
    <citation type="submission" date="2019-03" db="EMBL/GenBank/DDBJ databases">
        <authorList>
            <person name="Jensen L."/>
            <person name="Storgaard J."/>
            <person name="Sulaj E."/>
            <person name="Schramm A."/>
            <person name="Marshall I.P.G."/>
        </authorList>
    </citation>
    <scope>NUCLEOTIDE SEQUENCE [LARGE SCALE GENOMIC DNA]</scope>
    <source>
        <strain evidence="7 8">2017H2G3</strain>
    </source>
</reference>
<gene>
    <name evidence="7" type="ORF">E0Y62_22385</name>
</gene>
<organism evidence="7 8">
    <name type="scientific">Cytobacillus praedii</name>
    <dbReference type="NCBI Taxonomy" id="1742358"/>
    <lineage>
        <taxon>Bacteria</taxon>
        <taxon>Bacillati</taxon>
        <taxon>Bacillota</taxon>
        <taxon>Bacilli</taxon>
        <taxon>Bacillales</taxon>
        <taxon>Bacillaceae</taxon>
        <taxon>Cytobacillus</taxon>
    </lineage>
</organism>
<dbReference type="Proteomes" id="UP000293846">
    <property type="component" value="Unassembled WGS sequence"/>
</dbReference>
<comment type="caution">
    <text evidence="7">The sequence shown here is derived from an EMBL/GenBank/DDBJ whole genome shotgun (WGS) entry which is preliminary data.</text>
</comment>
<dbReference type="InterPro" id="IPR051328">
    <property type="entry name" value="T7SS_ABC-Transporter"/>
</dbReference>
<dbReference type="PANTHER" id="PTHR43077">
    <property type="entry name" value="TRANSPORT PERMEASE YVFS-RELATED"/>
    <property type="match status" value="1"/>
</dbReference>
<dbReference type="EMBL" id="SJTH01000049">
    <property type="protein sequence ID" value="TCJ01819.1"/>
    <property type="molecule type" value="Genomic_DNA"/>
</dbReference>
<feature type="domain" description="ABC-2 type transporter transmembrane" evidence="6">
    <location>
        <begin position="24"/>
        <end position="651"/>
    </location>
</feature>
<dbReference type="InterPro" id="IPR017500">
    <property type="entry name" value="Phage_infect_YhgE_N"/>
</dbReference>
<name>A0A4R1AU71_9BACI</name>
<dbReference type="PANTHER" id="PTHR43077:SF5">
    <property type="entry name" value="PHAGE INFECTION PROTEIN"/>
    <property type="match status" value="1"/>
</dbReference>
<protein>
    <submittedName>
        <fullName evidence="7">YhgE/Pip domain-containing protein</fullName>
    </submittedName>
</protein>
<dbReference type="STRING" id="1742358.GCA_001439605_01792"/>
<evidence type="ECO:0000256" key="5">
    <source>
        <dbReference type="SAM" id="Phobius"/>
    </source>
</evidence>
<dbReference type="GO" id="GO:0140359">
    <property type="term" value="F:ABC-type transporter activity"/>
    <property type="evidence" value="ECO:0007669"/>
    <property type="project" value="InterPro"/>
</dbReference>
<evidence type="ECO:0000256" key="1">
    <source>
        <dbReference type="ARBA" id="ARBA00004141"/>
    </source>
</evidence>
<feature type="transmembrane region" description="Helical" evidence="5">
    <location>
        <begin position="545"/>
        <end position="570"/>
    </location>
</feature>
<evidence type="ECO:0000256" key="2">
    <source>
        <dbReference type="ARBA" id="ARBA00022692"/>
    </source>
</evidence>
<feature type="transmembrane region" description="Helical" evidence="5">
    <location>
        <begin position="21"/>
        <end position="43"/>
    </location>
</feature>
<keyword evidence="8" id="KW-1185">Reference proteome</keyword>
<proteinExistence type="predicted"/>